<dbReference type="Proteomes" id="UP000010445">
    <property type="component" value="Unassembled WGS sequence"/>
</dbReference>
<name>L1MAR7_9CORY</name>
<protein>
    <submittedName>
        <fullName evidence="2">Uncharacterized protein</fullName>
    </submittedName>
</protein>
<dbReference type="EMBL" id="AMEM01000040">
    <property type="protein sequence ID" value="EKX88094.1"/>
    <property type="molecule type" value="Genomic_DNA"/>
</dbReference>
<dbReference type="HOGENOM" id="CLU_3166927_0_0_11"/>
<organism evidence="2 3">
    <name type="scientific">Corynebacterium durum F0235</name>
    <dbReference type="NCBI Taxonomy" id="1035195"/>
    <lineage>
        <taxon>Bacteria</taxon>
        <taxon>Bacillati</taxon>
        <taxon>Actinomycetota</taxon>
        <taxon>Actinomycetes</taxon>
        <taxon>Mycobacteriales</taxon>
        <taxon>Corynebacteriaceae</taxon>
        <taxon>Corynebacterium</taxon>
    </lineage>
</organism>
<evidence type="ECO:0000313" key="2">
    <source>
        <dbReference type="EMBL" id="EKX88094.1"/>
    </source>
</evidence>
<feature type="transmembrane region" description="Helical" evidence="1">
    <location>
        <begin position="6"/>
        <end position="38"/>
    </location>
</feature>
<keyword evidence="3" id="KW-1185">Reference proteome</keyword>
<keyword evidence="1" id="KW-1133">Transmembrane helix</keyword>
<dbReference type="RefSeq" id="WP_006062262.1">
    <property type="nucleotide sequence ID" value="NZ_KB290824.1"/>
</dbReference>
<dbReference type="AlphaFoldDB" id="L1MAR7"/>
<keyword evidence="1" id="KW-0812">Transmembrane</keyword>
<proteinExistence type="predicted"/>
<dbReference type="STRING" id="1035195.HMPREF9997_02458"/>
<accession>L1MAR7</accession>
<comment type="caution">
    <text evidence="2">The sequence shown here is derived from an EMBL/GenBank/DDBJ whole genome shotgun (WGS) entry which is preliminary data.</text>
</comment>
<evidence type="ECO:0000313" key="3">
    <source>
        <dbReference type="Proteomes" id="UP000010445"/>
    </source>
</evidence>
<evidence type="ECO:0000256" key="1">
    <source>
        <dbReference type="SAM" id="Phobius"/>
    </source>
</evidence>
<sequence>MSVPRIVQIVFVVFLILTILLKWGFVLNLIAAVGAIGATIWERQSSK</sequence>
<gene>
    <name evidence="2" type="ORF">HMPREF9997_02458</name>
</gene>
<reference evidence="2 3" key="1">
    <citation type="submission" date="2012-05" db="EMBL/GenBank/DDBJ databases">
        <authorList>
            <person name="Weinstock G."/>
            <person name="Sodergren E."/>
            <person name="Lobos E.A."/>
            <person name="Fulton L."/>
            <person name="Fulton R."/>
            <person name="Courtney L."/>
            <person name="Fronick C."/>
            <person name="O'Laughlin M."/>
            <person name="Godfrey J."/>
            <person name="Wilson R.M."/>
            <person name="Miner T."/>
            <person name="Farmer C."/>
            <person name="Delehaunty K."/>
            <person name="Cordes M."/>
            <person name="Minx P."/>
            <person name="Tomlinson C."/>
            <person name="Chen J."/>
            <person name="Wollam A."/>
            <person name="Pepin K.H."/>
            <person name="Bhonagiri V."/>
            <person name="Zhang X."/>
            <person name="Suruliraj S."/>
            <person name="Warren W."/>
            <person name="Mitreva M."/>
            <person name="Mardis E.R."/>
            <person name="Wilson R.K."/>
        </authorList>
    </citation>
    <scope>NUCLEOTIDE SEQUENCE [LARGE SCALE GENOMIC DNA]</scope>
    <source>
        <strain evidence="2 3">F0235</strain>
    </source>
</reference>
<keyword evidence="1" id="KW-0472">Membrane</keyword>